<dbReference type="PROSITE" id="PS51257">
    <property type="entry name" value="PROKAR_LIPOPROTEIN"/>
    <property type="match status" value="1"/>
</dbReference>
<keyword evidence="2" id="KW-1185">Reference proteome</keyword>
<evidence type="ECO:0000313" key="1">
    <source>
        <dbReference type="EMBL" id="MFC7439634.1"/>
    </source>
</evidence>
<dbReference type="Proteomes" id="UP001596500">
    <property type="component" value="Unassembled WGS sequence"/>
</dbReference>
<dbReference type="EMBL" id="JBHTBW010000002">
    <property type="protein sequence ID" value="MFC7439634.1"/>
    <property type="molecule type" value="Genomic_DNA"/>
</dbReference>
<sequence>MRTRHMICFLTLIGLAGCTWFLSNMFLKGATLVDGNRAYTVHPSVVVLEENVEDAVGDSNAGTVYRINGLSTKEWLAMCPDHNLACFAYQENHLPKLDIKRFDPYQVEFRRPLGNGRIVTIRDPGKIRLLIDTFLTRPGVKSAHQRHKRIKHNRLVHFYSKKYPSLIYEWNYEVDADGRRYLQGDGKVVELGDVLKQEIR</sequence>
<proteinExistence type="predicted"/>
<dbReference type="RefSeq" id="WP_379862817.1">
    <property type="nucleotide sequence ID" value="NZ_JBHTBW010000002.1"/>
</dbReference>
<name>A0ABW2RF90_9BACL</name>
<protein>
    <recommendedName>
        <fullName evidence="3">Lipoprotein</fullName>
    </recommendedName>
</protein>
<accession>A0ABW2RF90</accession>
<gene>
    <name evidence="1" type="ORF">ACFQNG_00415</name>
</gene>
<evidence type="ECO:0000313" key="2">
    <source>
        <dbReference type="Proteomes" id="UP001596500"/>
    </source>
</evidence>
<evidence type="ECO:0008006" key="3">
    <source>
        <dbReference type="Google" id="ProtNLM"/>
    </source>
</evidence>
<organism evidence="1 2">
    <name type="scientific">Laceyella putida</name>
    <dbReference type="NCBI Taxonomy" id="110101"/>
    <lineage>
        <taxon>Bacteria</taxon>
        <taxon>Bacillati</taxon>
        <taxon>Bacillota</taxon>
        <taxon>Bacilli</taxon>
        <taxon>Bacillales</taxon>
        <taxon>Thermoactinomycetaceae</taxon>
        <taxon>Laceyella</taxon>
    </lineage>
</organism>
<reference evidence="2" key="1">
    <citation type="journal article" date="2019" name="Int. J. Syst. Evol. Microbiol.">
        <title>The Global Catalogue of Microorganisms (GCM) 10K type strain sequencing project: providing services to taxonomists for standard genome sequencing and annotation.</title>
        <authorList>
            <consortium name="The Broad Institute Genomics Platform"/>
            <consortium name="The Broad Institute Genome Sequencing Center for Infectious Disease"/>
            <person name="Wu L."/>
            <person name="Ma J."/>
        </authorList>
    </citation>
    <scope>NUCLEOTIDE SEQUENCE [LARGE SCALE GENOMIC DNA]</scope>
    <source>
        <strain evidence="2">CGMCC 1.12942</strain>
    </source>
</reference>
<comment type="caution">
    <text evidence="1">The sequence shown here is derived from an EMBL/GenBank/DDBJ whole genome shotgun (WGS) entry which is preliminary data.</text>
</comment>